<feature type="signal peptide" evidence="1">
    <location>
        <begin position="1"/>
        <end position="21"/>
    </location>
</feature>
<proteinExistence type="predicted"/>
<protein>
    <recommendedName>
        <fullName evidence="3">Sulfotransferase</fullName>
    </recommendedName>
</protein>
<organism evidence="2">
    <name type="scientific">Haptolina ericina</name>
    <dbReference type="NCBI Taxonomy" id="156174"/>
    <lineage>
        <taxon>Eukaryota</taxon>
        <taxon>Haptista</taxon>
        <taxon>Haptophyta</taxon>
        <taxon>Prymnesiophyceae</taxon>
        <taxon>Prymnesiales</taxon>
        <taxon>Prymnesiaceae</taxon>
        <taxon>Haptolina</taxon>
    </lineage>
</organism>
<feature type="chain" id="PRO_5030944409" description="Sulfotransferase" evidence="1">
    <location>
        <begin position="22"/>
        <end position="294"/>
    </location>
</feature>
<reference evidence="2" key="1">
    <citation type="submission" date="2021-01" db="EMBL/GenBank/DDBJ databases">
        <authorList>
            <person name="Corre E."/>
            <person name="Pelletier E."/>
            <person name="Niang G."/>
            <person name="Scheremetjew M."/>
            <person name="Finn R."/>
            <person name="Kale V."/>
            <person name="Holt S."/>
            <person name="Cochrane G."/>
            <person name="Meng A."/>
            <person name="Brown T."/>
            <person name="Cohen L."/>
        </authorList>
    </citation>
    <scope>NUCLEOTIDE SEQUENCE</scope>
    <source>
        <strain evidence="2">CCMP281</strain>
    </source>
</reference>
<name>A0A7S3BKU5_9EUKA</name>
<sequence>MAIILWPPSVALWLFTTSAEAAPSRAWRDAIVSTFIPWRSKDHTTATKVEDMMRARVAGLQEKHPWSAHSRELTCASHHVAAVATTPLELHRHGLPRCRAYRHVVNLGIGKSGTSSVNQFFQALGYQPCPSEYLLLLRARCERKPLLEFATQRCTLHSEMNSIHANQSFLPTLTDLLEIDSWMTPLRTLFVLPVRTPASWLASVRAWTDLRQRFSQKPIPGLRHGEDDAELLRWYIDTNEWLKFMFRRRSNFVVLNLSLGAVAAHTALQRACGASRDRYTLGRANRNARSHSAD</sequence>
<dbReference type="SUPFAM" id="SSF52540">
    <property type="entry name" value="P-loop containing nucleoside triphosphate hydrolases"/>
    <property type="match status" value="1"/>
</dbReference>
<evidence type="ECO:0000313" key="2">
    <source>
        <dbReference type="EMBL" id="CAE0137743.1"/>
    </source>
</evidence>
<dbReference type="AlphaFoldDB" id="A0A7S3BKU5"/>
<keyword evidence="1" id="KW-0732">Signal</keyword>
<dbReference type="EMBL" id="HBHX01057779">
    <property type="protein sequence ID" value="CAE0137743.1"/>
    <property type="molecule type" value="Transcribed_RNA"/>
</dbReference>
<gene>
    <name evidence="2" type="ORF">HERI1096_LOCUS31893</name>
</gene>
<evidence type="ECO:0008006" key="3">
    <source>
        <dbReference type="Google" id="ProtNLM"/>
    </source>
</evidence>
<dbReference type="InterPro" id="IPR027417">
    <property type="entry name" value="P-loop_NTPase"/>
</dbReference>
<accession>A0A7S3BKU5</accession>
<evidence type="ECO:0000256" key="1">
    <source>
        <dbReference type="SAM" id="SignalP"/>
    </source>
</evidence>
<dbReference type="Gene3D" id="3.40.50.300">
    <property type="entry name" value="P-loop containing nucleotide triphosphate hydrolases"/>
    <property type="match status" value="1"/>
</dbReference>